<evidence type="ECO:0000313" key="6">
    <source>
        <dbReference type="Proteomes" id="UP000504844"/>
    </source>
</evidence>
<evidence type="ECO:0000313" key="5">
    <source>
        <dbReference type="EMBL" id="QKJ66856.1"/>
    </source>
</evidence>
<dbReference type="InterPro" id="IPR045304">
    <property type="entry name" value="LbH_SAT"/>
</dbReference>
<comment type="similarity">
    <text evidence="1">Belongs to the transferase hexapeptide repeat family.</text>
</comment>
<dbReference type="Gene3D" id="2.160.10.10">
    <property type="entry name" value="Hexapeptide repeat proteins"/>
    <property type="match status" value="1"/>
</dbReference>
<evidence type="ECO:0000256" key="4">
    <source>
        <dbReference type="ARBA" id="ARBA00023315"/>
    </source>
</evidence>
<dbReference type="AlphaFoldDB" id="A0A6M8STS7"/>
<dbReference type="SUPFAM" id="SSF51161">
    <property type="entry name" value="Trimeric LpxA-like enzymes"/>
    <property type="match status" value="1"/>
</dbReference>
<organism evidence="5 6">
    <name type="scientific">Deefgea piscis</name>
    <dbReference type="NCBI Taxonomy" id="2739061"/>
    <lineage>
        <taxon>Bacteria</taxon>
        <taxon>Pseudomonadati</taxon>
        <taxon>Pseudomonadota</taxon>
        <taxon>Betaproteobacteria</taxon>
        <taxon>Neisseriales</taxon>
        <taxon>Chitinibacteraceae</taxon>
        <taxon>Deefgea</taxon>
    </lineage>
</organism>
<accession>A0A6M8STS7</accession>
<dbReference type="InterPro" id="IPR018357">
    <property type="entry name" value="Hexapep_transf_CS"/>
</dbReference>
<keyword evidence="3" id="KW-0677">Repeat</keyword>
<keyword evidence="4" id="KW-0012">Acyltransferase</keyword>
<keyword evidence="6" id="KW-1185">Reference proteome</keyword>
<dbReference type="GO" id="GO:0016746">
    <property type="term" value="F:acyltransferase activity"/>
    <property type="evidence" value="ECO:0007669"/>
    <property type="project" value="UniProtKB-KW"/>
</dbReference>
<evidence type="ECO:0000256" key="3">
    <source>
        <dbReference type="ARBA" id="ARBA00022737"/>
    </source>
</evidence>
<evidence type="ECO:0000256" key="2">
    <source>
        <dbReference type="ARBA" id="ARBA00022679"/>
    </source>
</evidence>
<proteinExistence type="inferred from homology"/>
<dbReference type="CDD" id="cd03354">
    <property type="entry name" value="LbH_SAT"/>
    <property type="match status" value="1"/>
</dbReference>
<dbReference type="Pfam" id="PF00132">
    <property type="entry name" value="Hexapep"/>
    <property type="match status" value="1"/>
</dbReference>
<dbReference type="KEGG" id="dee:HQN60_09165"/>
<evidence type="ECO:0000256" key="1">
    <source>
        <dbReference type="ARBA" id="ARBA00007274"/>
    </source>
</evidence>
<reference evidence="5 6" key="1">
    <citation type="submission" date="2020-05" db="EMBL/GenBank/DDBJ databases">
        <title>Complete genome sequence of Deefgea sp. D17.</title>
        <authorList>
            <person name="Bae J.-W."/>
            <person name="Han J.E."/>
        </authorList>
    </citation>
    <scope>NUCLEOTIDE SEQUENCE [LARGE SCALE GENOMIC DNA]</scope>
    <source>
        <strain evidence="5 6">D17</strain>
    </source>
</reference>
<name>A0A6M8STS7_9NEIS</name>
<protein>
    <submittedName>
        <fullName evidence="5">Serine acetyltransferase</fullName>
    </submittedName>
</protein>
<dbReference type="InterPro" id="IPR011004">
    <property type="entry name" value="Trimer_LpxA-like_sf"/>
</dbReference>
<dbReference type="RefSeq" id="WP_173533359.1">
    <property type="nucleotide sequence ID" value="NZ_CP054143.1"/>
</dbReference>
<gene>
    <name evidence="5" type="ORF">HQN60_09165</name>
</gene>
<dbReference type="InterPro" id="IPR001451">
    <property type="entry name" value="Hexapep"/>
</dbReference>
<dbReference type="PROSITE" id="PS00101">
    <property type="entry name" value="HEXAPEP_TRANSFERASES"/>
    <property type="match status" value="1"/>
</dbReference>
<keyword evidence="2 5" id="KW-0808">Transferase</keyword>
<dbReference type="Proteomes" id="UP000504844">
    <property type="component" value="Chromosome"/>
</dbReference>
<dbReference type="EMBL" id="CP054143">
    <property type="protein sequence ID" value="QKJ66856.1"/>
    <property type="molecule type" value="Genomic_DNA"/>
</dbReference>
<sequence length="197" mass="21811">MTSSLSNLKCDTFRVFGCFGLFKLIKGFFLYRTFRPIVTLRLCQFFNSGNLFFRSVLPLFIVLHRFCTGLAGIDLSWRTHINGGFIFTHGWGAVINEMAVIGRNVTIFHGVTIGRLDKINSLGDRVTAYPIIEDDVWIGPHSIIVGGVRIGKGSRIAGGAFVNFDVPAYSVVSGNPGVITKSNCIPDVYNRVPLDQY</sequence>
<dbReference type="PANTHER" id="PTHR42811">
    <property type="entry name" value="SERINE ACETYLTRANSFERASE"/>
    <property type="match status" value="1"/>
</dbReference>